<accession>A0A6L2LWK2</accession>
<organism evidence="2">
    <name type="scientific">Tanacetum cinerariifolium</name>
    <name type="common">Dalmatian daisy</name>
    <name type="synonym">Chrysanthemum cinerariifolium</name>
    <dbReference type="NCBI Taxonomy" id="118510"/>
    <lineage>
        <taxon>Eukaryota</taxon>
        <taxon>Viridiplantae</taxon>
        <taxon>Streptophyta</taxon>
        <taxon>Embryophyta</taxon>
        <taxon>Tracheophyta</taxon>
        <taxon>Spermatophyta</taxon>
        <taxon>Magnoliopsida</taxon>
        <taxon>eudicotyledons</taxon>
        <taxon>Gunneridae</taxon>
        <taxon>Pentapetalae</taxon>
        <taxon>asterids</taxon>
        <taxon>campanulids</taxon>
        <taxon>Asterales</taxon>
        <taxon>Asteraceae</taxon>
        <taxon>Asteroideae</taxon>
        <taxon>Anthemideae</taxon>
        <taxon>Anthemidinae</taxon>
        <taxon>Tanacetum</taxon>
    </lineage>
</organism>
<evidence type="ECO:0000313" key="2">
    <source>
        <dbReference type="EMBL" id="GEU66048.1"/>
    </source>
</evidence>
<reference evidence="2" key="1">
    <citation type="journal article" date="2019" name="Sci. Rep.">
        <title>Draft genome of Tanacetum cinerariifolium, the natural source of mosquito coil.</title>
        <authorList>
            <person name="Yamashiro T."/>
            <person name="Shiraishi A."/>
            <person name="Satake H."/>
            <person name="Nakayama K."/>
        </authorList>
    </citation>
    <scope>NUCLEOTIDE SEQUENCE</scope>
</reference>
<proteinExistence type="predicted"/>
<protein>
    <submittedName>
        <fullName evidence="2">Uncharacterized protein</fullName>
    </submittedName>
</protein>
<feature type="region of interest" description="Disordered" evidence="1">
    <location>
        <begin position="58"/>
        <end position="134"/>
    </location>
</feature>
<comment type="caution">
    <text evidence="2">The sequence shown here is derived from an EMBL/GenBank/DDBJ whole genome shotgun (WGS) entry which is preliminary data.</text>
</comment>
<feature type="compositionally biased region" description="Acidic residues" evidence="1">
    <location>
        <begin position="113"/>
        <end position="134"/>
    </location>
</feature>
<dbReference type="EMBL" id="BKCJ010005315">
    <property type="protein sequence ID" value="GEU66048.1"/>
    <property type="molecule type" value="Genomic_DNA"/>
</dbReference>
<name>A0A6L2LWK2_TANCI</name>
<gene>
    <name evidence="2" type="ORF">Tci_038026</name>
</gene>
<dbReference type="AlphaFoldDB" id="A0A6L2LWK2"/>
<evidence type="ECO:0000256" key="1">
    <source>
        <dbReference type="SAM" id="MobiDB-lite"/>
    </source>
</evidence>
<sequence length="134" mass="14801">MGPRCWAINPHGLRKIPNIFSILLIPYTMPKILFSANDLYFDLISHKSQTWGPLANSETKIISASPPPTDSGDNQHSKKAILGEELASISTKRPLLQDMQAPTPAMINQNDMSNDDEAEPLNENDDDDNLDDVG</sequence>